<comment type="caution">
    <text evidence="2">The sequence shown here is derived from an EMBL/GenBank/DDBJ whole genome shotgun (WGS) entry which is preliminary data.</text>
</comment>
<evidence type="ECO:0000256" key="1">
    <source>
        <dbReference type="SAM" id="MobiDB-lite"/>
    </source>
</evidence>
<protein>
    <submittedName>
        <fullName evidence="2">Uncharacterized protein</fullName>
    </submittedName>
</protein>
<proteinExistence type="predicted"/>
<evidence type="ECO:0000313" key="3">
    <source>
        <dbReference type="Proteomes" id="UP001162483"/>
    </source>
</evidence>
<keyword evidence="3" id="KW-1185">Reference proteome</keyword>
<name>A0ABN9C920_9NEOB</name>
<dbReference type="Proteomes" id="UP001162483">
    <property type="component" value="Unassembled WGS sequence"/>
</dbReference>
<accession>A0ABN9C920</accession>
<gene>
    <name evidence="2" type="ORF">SPARVUS_LOCUS4516901</name>
</gene>
<feature type="region of interest" description="Disordered" evidence="1">
    <location>
        <begin position="1"/>
        <end position="50"/>
    </location>
</feature>
<dbReference type="EMBL" id="CATNWA010008452">
    <property type="protein sequence ID" value="CAI9556200.1"/>
    <property type="molecule type" value="Genomic_DNA"/>
</dbReference>
<reference evidence="2" key="1">
    <citation type="submission" date="2023-05" db="EMBL/GenBank/DDBJ databases">
        <authorList>
            <person name="Stuckert A."/>
        </authorList>
    </citation>
    <scope>NUCLEOTIDE SEQUENCE</scope>
</reference>
<evidence type="ECO:0000313" key="2">
    <source>
        <dbReference type="EMBL" id="CAI9556200.1"/>
    </source>
</evidence>
<sequence>MRAPPVAVLTRRCPPPDLEGPIGPVAPALGAGRPHAPPRGPTRPCRLPGGPATCSLRLRARDLSLRLGVRQPARSA</sequence>
<organism evidence="2 3">
    <name type="scientific">Staurois parvus</name>
    <dbReference type="NCBI Taxonomy" id="386267"/>
    <lineage>
        <taxon>Eukaryota</taxon>
        <taxon>Metazoa</taxon>
        <taxon>Chordata</taxon>
        <taxon>Craniata</taxon>
        <taxon>Vertebrata</taxon>
        <taxon>Euteleostomi</taxon>
        <taxon>Amphibia</taxon>
        <taxon>Batrachia</taxon>
        <taxon>Anura</taxon>
        <taxon>Neobatrachia</taxon>
        <taxon>Ranoidea</taxon>
        <taxon>Ranidae</taxon>
        <taxon>Staurois</taxon>
    </lineage>
</organism>